<evidence type="ECO:0000313" key="3">
    <source>
        <dbReference type="Proteomes" id="UP000199672"/>
    </source>
</evidence>
<accession>A0A1I1PF78</accession>
<keyword evidence="1" id="KW-0732">Signal</keyword>
<dbReference type="OrthoDB" id="942200at2"/>
<reference evidence="3" key="1">
    <citation type="submission" date="2016-10" db="EMBL/GenBank/DDBJ databases">
        <authorList>
            <person name="Varghese N."/>
            <person name="Submissions S."/>
        </authorList>
    </citation>
    <scope>NUCLEOTIDE SEQUENCE [LARGE SCALE GENOMIC DNA]</scope>
    <source>
        <strain evidence="3">CGMCC 1.10370</strain>
    </source>
</reference>
<feature type="signal peptide" evidence="1">
    <location>
        <begin position="1"/>
        <end position="24"/>
    </location>
</feature>
<dbReference type="Proteomes" id="UP000199672">
    <property type="component" value="Unassembled WGS sequence"/>
</dbReference>
<organism evidence="2 3">
    <name type="scientific">Flavobacterium phragmitis</name>
    <dbReference type="NCBI Taxonomy" id="739143"/>
    <lineage>
        <taxon>Bacteria</taxon>
        <taxon>Pseudomonadati</taxon>
        <taxon>Bacteroidota</taxon>
        <taxon>Flavobacteriia</taxon>
        <taxon>Flavobacteriales</taxon>
        <taxon>Flavobacteriaceae</taxon>
        <taxon>Flavobacterium</taxon>
    </lineage>
</organism>
<dbReference type="RefSeq" id="WP_091492494.1">
    <property type="nucleotide sequence ID" value="NZ_FOMH01000004.1"/>
</dbReference>
<dbReference type="AlphaFoldDB" id="A0A1I1PF78"/>
<evidence type="ECO:0000313" key="2">
    <source>
        <dbReference type="EMBL" id="SFD08322.1"/>
    </source>
</evidence>
<evidence type="ECO:0000256" key="1">
    <source>
        <dbReference type="SAM" id="SignalP"/>
    </source>
</evidence>
<evidence type="ECO:0008006" key="4">
    <source>
        <dbReference type="Google" id="ProtNLM"/>
    </source>
</evidence>
<dbReference type="STRING" id="739143.SAMN05216297_104110"/>
<sequence length="197" mass="21624">MTLKLRSIFTCTIFIFLFSTQTKAQTTGKFIKASIGYGSSASYYIEDYGSQDEVDVMGGGLYLQGEYIIGIKSWFSLRPYAGAIFESVDKNQNVQNQPQYKVTTNAFLMGGKVRICAPIPWVAPFIEGGIGTSIGKFETFTPNVNFNKSTILMHIPFSLGLAVGRHNSFEIGISGYFHPAAKQSTGVFAVGYTFPLD</sequence>
<name>A0A1I1PF78_9FLAO</name>
<protein>
    <recommendedName>
        <fullName evidence="4">Outer membrane protein beta-barrel domain-containing protein</fullName>
    </recommendedName>
</protein>
<gene>
    <name evidence="2" type="ORF">SAMN05216297_104110</name>
</gene>
<feature type="chain" id="PRO_5011583343" description="Outer membrane protein beta-barrel domain-containing protein" evidence="1">
    <location>
        <begin position="25"/>
        <end position="197"/>
    </location>
</feature>
<dbReference type="EMBL" id="FOMH01000004">
    <property type="protein sequence ID" value="SFD08322.1"/>
    <property type="molecule type" value="Genomic_DNA"/>
</dbReference>
<proteinExistence type="predicted"/>
<keyword evidence="3" id="KW-1185">Reference proteome</keyword>